<proteinExistence type="predicted"/>
<feature type="transmembrane region" description="Helical" evidence="8">
    <location>
        <begin position="55"/>
        <end position="87"/>
    </location>
</feature>
<dbReference type="AlphaFoldDB" id="A0A6A2ZZR7"/>
<comment type="caution">
    <text evidence="10">The sequence shown here is derived from an EMBL/GenBank/DDBJ whole genome shotgun (WGS) entry which is preliminary data.</text>
</comment>
<dbReference type="PANTHER" id="PTHR24223">
    <property type="entry name" value="ATP-BINDING CASSETTE SUB-FAMILY C"/>
    <property type="match status" value="1"/>
</dbReference>
<keyword evidence="4" id="KW-0547">Nucleotide-binding</keyword>
<dbReference type="Proteomes" id="UP000436088">
    <property type="component" value="Unassembled WGS sequence"/>
</dbReference>
<dbReference type="SUPFAM" id="SSF90123">
    <property type="entry name" value="ABC transporter transmembrane region"/>
    <property type="match status" value="1"/>
</dbReference>
<reference evidence="10" key="1">
    <citation type="submission" date="2019-09" db="EMBL/GenBank/DDBJ databases">
        <title>Draft genome information of white flower Hibiscus syriacus.</title>
        <authorList>
            <person name="Kim Y.-M."/>
        </authorList>
    </citation>
    <scope>NUCLEOTIDE SEQUENCE [LARGE SCALE GENOMIC DNA]</scope>
    <source>
        <strain evidence="10">YM2019G1</strain>
    </source>
</reference>
<dbReference type="GO" id="GO:0005524">
    <property type="term" value="F:ATP binding"/>
    <property type="evidence" value="ECO:0007669"/>
    <property type="project" value="UniProtKB-KW"/>
</dbReference>
<sequence length="254" mass="29033">MRMRLALMVAVYQKQLKLSCLGRRRHSSGEIVNYIAVDAYRLGEFPRWFHLTWSLVLQIFMSIGVLFSVVGVGAIAGIVPLVICGFLNMPLAKIMQKYQSQFMISQDERLRATSEILNSMKIIKLQSWEEKFKSLIESLRDNELKWPSKQQFLRAYGTVFYWISPLIVSSVVFLGCVLFGSAPMNAGTIFKVPTTLRSMAEPVRMIPDAISILIQVKVSFDRISIFLLDDELRNKEGEEKRKNIFSGRVLVKSI</sequence>
<evidence type="ECO:0000256" key="6">
    <source>
        <dbReference type="ARBA" id="ARBA00022989"/>
    </source>
</evidence>
<name>A0A6A2ZZR7_HIBSY</name>
<keyword evidence="3 8" id="KW-0812">Transmembrane</keyword>
<evidence type="ECO:0000256" key="2">
    <source>
        <dbReference type="ARBA" id="ARBA00022448"/>
    </source>
</evidence>
<dbReference type="GO" id="GO:0016020">
    <property type="term" value="C:membrane"/>
    <property type="evidence" value="ECO:0007669"/>
    <property type="project" value="UniProtKB-SubCell"/>
</dbReference>
<keyword evidence="5" id="KW-0067">ATP-binding</keyword>
<evidence type="ECO:0000313" key="10">
    <source>
        <dbReference type="EMBL" id="KAE8696405.1"/>
    </source>
</evidence>
<organism evidence="10 11">
    <name type="scientific">Hibiscus syriacus</name>
    <name type="common">Rose of Sharon</name>
    <dbReference type="NCBI Taxonomy" id="106335"/>
    <lineage>
        <taxon>Eukaryota</taxon>
        <taxon>Viridiplantae</taxon>
        <taxon>Streptophyta</taxon>
        <taxon>Embryophyta</taxon>
        <taxon>Tracheophyta</taxon>
        <taxon>Spermatophyta</taxon>
        <taxon>Magnoliopsida</taxon>
        <taxon>eudicotyledons</taxon>
        <taxon>Gunneridae</taxon>
        <taxon>Pentapetalae</taxon>
        <taxon>rosids</taxon>
        <taxon>malvids</taxon>
        <taxon>Malvales</taxon>
        <taxon>Malvaceae</taxon>
        <taxon>Malvoideae</taxon>
        <taxon>Hibiscus</taxon>
    </lineage>
</organism>
<evidence type="ECO:0000256" key="7">
    <source>
        <dbReference type="ARBA" id="ARBA00023136"/>
    </source>
</evidence>
<dbReference type="PANTHER" id="PTHR24223:SF108">
    <property type="entry name" value="ABC TRANSPORTER C FAMILY MEMBER 8"/>
    <property type="match status" value="1"/>
</dbReference>
<feature type="transmembrane region" description="Helical" evidence="8">
    <location>
        <begin position="159"/>
        <end position="180"/>
    </location>
</feature>
<dbReference type="InterPro" id="IPR050173">
    <property type="entry name" value="ABC_transporter_C-like"/>
</dbReference>
<keyword evidence="6 8" id="KW-1133">Transmembrane helix</keyword>
<evidence type="ECO:0000256" key="5">
    <source>
        <dbReference type="ARBA" id="ARBA00022840"/>
    </source>
</evidence>
<evidence type="ECO:0000259" key="9">
    <source>
        <dbReference type="PROSITE" id="PS50929"/>
    </source>
</evidence>
<dbReference type="CDD" id="cd18579">
    <property type="entry name" value="ABC_6TM_ABCC_D1"/>
    <property type="match status" value="1"/>
</dbReference>
<dbReference type="EMBL" id="VEPZ02001068">
    <property type="protein sequence ID" value="KAE8696405.1"/>
    <property type="molecule type" value="Genomic_DNA"/>
</dbReference>
<feature type="domain" description="ABC transmembrane type-1" evidence="9">
    <location>
        <begin position="1"/>
        <end position="215"/>
    </location>
</feature>
<keyword evidence="11" id="KW-1185">Reference proteome</keyword>
<dbReference type="Pfam" id="PF00664">
    <property type="entry name" value="ABC_membrane"/>
    <property type="match status" value="1"/>
</dbReference>
<evidence type="ECO:0000256" key="1">
    <source>
        <dbReference type="ARBA" id="ARBA00004141"/>
    </source>
</evidence>
<dbReference type="GO" id="GO:0016787">
    <property type="term" value="F:hydrolase activity"/>
    <property type="evidence" value="ECO:0007669"/>
    <property type="project" value="UniProtKB-KW"/>
</dbReference>
<dbReference type="InterPro" id="IPR036640">
    <property type="entry name" value="ABC1_TM_sf"/>
</dbReference>
<keyword evidence="7 8" id="KW-0472">Membrane</keyword>
<protein>
    <submittedName>
        <fullName evidence="10">GTP cyclohydrolase I</fullName>
    </submittedName>
</protein>
<keyword evidence="2" id="KW-0813">Transport</keyword>
<evidence type="ECO:0000313" key="11">
    <source>
        <dbReference type="Proteomes" id="UP000436088"/>
    </source>
</evidence>
<comment type="subcellular location">
    <subcellularLocation>
        <location evidence="1">Membrane</location>
        <topology evidence="1">Multi-pass membrane protein</topology>
    </subcellularLocation>
</comment>
<dbReference type="PROSITE" id="PS50929">
    <property type="entry name" value="ABC_TM1F"/>
    <property type="match status" value="1"/>
</dbReference>
<dbReference type="InterPro" id="IPR011527">
    <property type="entry name" value="ABC1_TM_dom"/>
</dbReference>
<accession>A0A6A2ZZR7</accession>
<dbReference type="FunFam" id="1.20.1560.10:FF:000003">
    <property type="entry name" value="ABC transporter C family member 10"/>
    <property type="match status" value="1"/>
</dbReference>
<evidence type="ECO:0000256" key="3">
    <source>
        <dbReference type="ARBA" id="ARBA00022692"/>
    </source>
</evidence>
<evidence type="ECO:0000256" key="4">
    <source>
        <dbReference type="ARBA" id="ARBA00022741"/>
    </source>
</evidence>
<dbReference type="GO" id="GO:0140359">
    <property type="term" value="F:ABC-type transporter activity"/>
    <property type="evidence" value="ECO:0007669"/>
    <property type="project" value="InterPro"/>
</dbReference>
<dbReference type="Gene3D" id="1.20.1560.10">
    <property type="entry name" value="ABC transporter type 1, transmembrane domain"/>
    <property type="match status" value="1"/>
</dbReference>
<gene>
    <name evidence="10" type="ORF">F3Y22_tig00110674pilonHSYRG00133</name>
</gene>
<evidence type="ECO:0000256" key="8">
    <source>
        <dbReference type="SAM" id="Phobius"/>
    </source>
</evidence>
<dbReference type="InterPro" id="IPR044746">
    <property type="entry name" value="ABCC_6TM_D1"/>
</dbReference>